<dbReference type="EMBL" id="UGJE01000002">
    <property type="protein sequence ID" value="STQ85866.1"/>
    <property type="molecule type" value="Genomic_DNA"/>
</dbReference>
<keyword evidence="3" id="KW-1185">Reference proteome</keyword>
<feature type="region of interest" description="Disordered" evidence="1">
    <location>
        <begin position="47"/>
        <end position="79"/>
    </location>
</feature>
<dbReference type="Proteomes" id="UP000255139">
    <property type="component" value="Unassembled WGS sequence"/>
</dbReference>
<accession>A0A377PSN9</accession>
<proteinExistence type="predicted"/>
<evidence type="ECO:0000256" key="1">
    <source>
        <dbReference type="SAM" id="MobiDB-lite"/>
    </source>
</evidence>
<protein>
    <submittedName>
        <fullName evidence="2">Uncharacterized protein</fullName>
    </submittedName>
</protein>
<name>A0A377PSN9_9HELI</name>
<evidence type="ECO:0000313" key="2">
    <source>
        <dbReference type="EMBL" id="STQ85866.1"/>
    </source>
</evidence>
<gene>
    <name evidence="2" type="ORF">NCTC12714_00654</name>
</gene>
<dbReference type="AlphaFoldDB" id="A0A377PSN9"/>
<sequence>MQSSKISIRYNSQKIQEWIDSLKIALLENNEDKAYELTQNLPFFIERNDNNQTNTNRQINSNNSNSEKSNRDNQIWTSGNGDIDKELYEYLQIAMELISQSIKLLESKKNETLNQLEKIKKARKFLL</sequence>
<feature type="compositionally biased region" description="Low complexity" evidence="1">
    <location>
        <begin position="50"/>
        <end position="67"/>
    </location>
</feature>
<dbReference type="RefSeq" id="WP_233708892.1">
    <property type="nucleotide sequence ID" value="NZ_FZML01000029.1"/>
</dbReference>
<organism evidence="2 3">
    <name type="scientific">Helicobacter muridarum</name>
    <dbReference type="NCBI Taxonomy" id="216"/>
    <lineage>
        <taxon>Bacteria</taxon>
        <taxon>Pseudomonadati</taxon>
        <taxon>Campylobacterota</taxon>
        <taxon>Epsilonproteobacteria</taxon>
        <taxon>Campylobacterales</taxon>
        <taxon>Helicobacteraceae</taxon>
        <taxon>Helicobacter</taxon>
    </lineage>
</organism>
<reference evidence="2 3" key="1">
    <citation type="submission" date="2018-06" db="EMBL/GenBank/DDBJ databases">
        <authorList>
            <consortium name="Pathogen Informatics"/>
            <person name="Doyle S."/>
        </authorList>
    </citation>
    <scope>NUCLEOTIDE SEQUENCE [LARGE SCALE GENOMIC DNA]</scope>
    <source>
        <strain evidence="2 3">NCTC12714</strain>
    </source>
</reference>
<evidence type="ECO:0000313" key="3">
    <source>
        <dbReference type="Proteomes" id="UP000255139"/>
    </source>
</evidence>